<keyword evidence="6" id="KW-0274">FAD</keyword>
<dbReference type="PANTHER" id="PTHR42802:SF1">
    <property type="entry name" value="L-ORNITHINE N(5)-MONOOXYGENASE"/>
    <property type="match status" value="1"/>
</dbReference>
<reference evidence="13" key="2">
    <citation type="submission" date="2020-04" db="EMBL/GenBank/DDBJ databases">
        <authorList>
            <consortium name="NCBI Genome Project"/>
        </authorList>
    </citation>
    <scope>NUCLEOTIDE SEQUENCE</scope>
    <source>
        <strain evidence="13">CBS 342.82</strain>
    </source>
</reference>
<protein>
    <recommendedName>
        <fullName evidence="4">L-ornithine N(5)-monooxygenase [NAD(P)H]</fullName>
        <ecNumber evidence="4">1.14.13.196</ecNumber>
    </recommendedName>
</protein>
<dbReference type="Pfam" id="PF13434">
    <property type="entry name" value="Lys_Orn_oxgnase"/>
    <property type="match status" value="1"/>
</dbReference>
<evidence type="ECO:0000256" key="10">
    <source>
        <dbReference type="ARBA" id="ARBA00049248"/>
    </source>
</evidence>
<comment type="cofactor">
    <cofactor evidence="1">
        <name>FAD</name>
        <dbReference type="ChEBI" id="CHEBI:57692"/>
    </cofactor>
</comment>
<comment type="similarity">
    <text evidence="3">Belongs to the lysine N(6)-hydroxylase/L-ornithine N(5)-oxygenase family.</text>
</comment>
<evidence type="ECO:0000256" key="8">
    <source>
        <dbReference type="ARBA" id="ARBA00023002"/>
    </source>
</evidence>
<gene>
    <name evidence="13" type="ORF">K489DRAFT_382317</name>
</gene>
<evidence type="ECO:0000256" key="6">
    <source>
        <dbReference type="ARBA" id="ARBA00022827"/>
    </source>
</evidence>
<evidence type="ECO:0000256" key="11">
    <source>
        <dbReference type="SAM" id="MobiDB-lite"/>
    </source>
</evidence>
<comment type="catalytic activity">
    <reaction evidence="10">
        <text>L-ornithine + NADH + O2 = N(5)-hydroxy-L-ornithine + NAD(+) + H2O</text>
        <dbReference type="Rhea" id="RHEA:41512"/>
        <dbReference type="ChEBI" id="CHEBI:15377"/>
        <dbReference type="ChEBI" id="CHEBI:15379"/>
        <dbReference type="ChEBI" id="CHEBI:46911"/>
        <dbReference type="ChEBI" id="CHEBI:57540"/>
        <dbReference type="ChEBI" id="CHEBI:57945"/>
        <dbReference type="ChEBI" id="CHEBI:78275"/>
        <dbReference type="EC" id="1.14.13.196"/>
    </reaction>
</comment>
<proteinExistence type="inferred from homology"/>
<accession>A0A6J3M2W0</accession>
<dbReference type="InterPro" id="IPR025700">
    <property type="entry name" value="Lys/Orn_oxygenase"/>
</dbReference>
<dbReference type="PANTHER" id="PTHR42802">
    <property type="entry name" value="MONOOXYGENASE"/>
    <property type="match status" value="1"/>
</dbReference>
<evidence type="ECO:0000256" key="7">
    <source>
        <dbReference type="ARBA" id="ARBA00022857"/>
    </source>
</evidence>
<keyword evidence="5" id="KW-0285">Flavoprotein</keyword>
<evidence type="ECO:0000256" key="5">
    <source>
        <dbReference type="ARBA" id="ARBA00022630"/>
    </source>
</evidence>
<keyword evidence="7" id="KW-0521">NADP</keyword>
<feature type="region of interest" description="Disordered" evidence="11">
    <location>
        <begin position="1"/>
        <end position="28"/>
    </location>
</feature>
<evidence type="ECO:0000256" key="4">
    <source>
        <dbReference type="ARBA" id="ARBA00012881"/>
    </source>
</evidence>
<dbReference type="RefSeq" id="XP_033458308.1">
    <property type="nucleotide sequence ID" value="XM_033605343.1"/>
</dbReference>
<dbReference type="Gene3D" id="3.50.50.60">
    <property type="entry name" value="FAD/NAD(P)-binding domain"/>
    <property type="match status" value="1"/>
</dbReference>
<dbReference type="EC" id="1.14.13.196" evidence="4"/>
<comment type="pathway">
    <text evidence="2">Siderophore biosynthesis.</text>
</comment>
<dbReference type="InterPro" id="IPR036188">
    <property type="entry name" value="FAD/NAD-bd_sf"/>
</dbReference>
<evidence type="ECO:0000256" key="3">
    <source>
        <dbReference type="ARBA" id="ARBA00007588"/>
    </source>
</evidence>
<evidence type="ECO:0000313" key="13">
    <source>
        <dbReference type="RefSeq" id="XP_033458308.1"/>
    </source>
</evidence>
<evidence type="ECO:0000313" key="12">
    <source>
        <dbReference type="Proteomes" id="UP000504637"/>
    </source>
</evidence>
<dbReference type="PRINTS" id="PR00368">
    <property type="entry name" value="FADPNR"/>
</dbReference>
<evidence type="ECO:0000256" key="2">
    <source>
        <dbReference type="ARBA" id="ARBA00004924"/>
    </source>
</evidence>
<dbReference type="GO" id="GO:0016491">
    <property type="term" value="F:oxidoreductase activity"/>
    <property type="evidence" value="ECO:0007669"/>
    <property type="project" value="UniProtKB-KW"/>
</dbReference>
<dbReference type="GeneID" id="54363143"/>
<dbReference type="SUPFAM" id="SSF51905">
    <property type="entry name" value="FAD/NAD(P)-binding domain"/>
    <property type="match status" value="1"/>
</dbReference>
<sequence length="498" mass="55253">MSPHALAPSDDGDSIQFETSSRRHEYEDVPESLLQRFPDDEVHDLVCVGFGPASLAIAVALHDALELNASKLSTEAPKVRFLERQDGFAWHAGMLLPGAKMQITFIKDMATLRNPRSDFTFLNYLHQNDRLVSFTNLGTFLPQRVEYEDYMRWCAAHFSTVADYSQDVQKIEIGKVNPNTGAIENFQISSVDHRTSRLTKLYAKNVVVAAGGRPNIPKPLPQYHPRILHSSQYATQVHKLFPEGTSPKRVVVIGGGQSAAEVWYNIPSRFPGAQSLLVIRGAALKPSDDSPFVNEVFNPEKVNDIFSQTPEIRSKLIAHDKATNYGVVRLELLEEIYNTMYTYRIQRLPESSWPLRILNHRRLVSVADGPGPAGGKGLQLEVQDDSALYCANMELRREVLSADLVVVATGYSRNAHEDMMHELREFMPGGDAEGKRWSVGRDYGVQFEEGTVAPGAGIYLQGCNEQTHGLADSLLSILSVRGGEMVDTIFGGEKVAVA</sequence>
<dbReference type="Proteomes" id="UP000504637">
    <property type="component" value="Unplaced"/>
</dbReference>
<comment type="catalytic activity">
    <reaction evidence="9">
        <text>L-ornithine + NADPH + O2 = N(5)-hydroxy-L-ornithine + NADP(+) + H2O</text>
        <dbReference type="Rhea" id="RHEA:41508"/>
        <dbReference type="ChEBI" id="CHEBI:15377"/>
        <dbReference type="ChEBI" id="CHEBI:15379"/>
        <dbReference type="ChEBI" id="CHEBI:46911"/>
        <dbReference type="ChEBI" id="CHEBI:57783"/>
        <dbReference type="ChEBI" id="CHEBI:58349"/>
        <dbReference type="ChEBI" id="CHEBI:78275"/>
        <dbReference type="EC" id="1.14.13.196"/>
    </reaction>
</comment>
<evidence type="ECO:0000256" key="1">
    <source>
        <dbReference type="ARBA" id="ARBA00001974"/>
    </source>
</evidence>
<dbReference type="AlphaFoldDB" id="A0A6J3M2W0"/>
<evidence type="ECO:0000256" key="9">
    <source>
        <dbReference type="ARBA" id="ARBA00047598"/>
    </source>
</evidence>
<keyword evidence="8" id="KW-0560">Oxidoreductase</keyword>
<name>A0A6J3M2W0_9PEZI</name>
<organism evidence="13">
    <name type="scientific">Dissoconium aciculare CBS 342.82</name>
    <dbReference type="NCBI Taxonomy" id="1314786"/>
    <lineage>
        <taxon>Eukaryota</taxon>
        <taxon>Fungi</taxon>
        <taxon>Dikarya</taxon>
        <taxon>Ascomycota</taxon>
        <taxon>Pezizomycotina</taxon>
        <taxon>Dothideomycetes</taxon>
        <taxon>Dothideomycetidae</taxon>
        <taxon>Mycosphaerellales</taxon>
        <taxon>Dissoconiaceae</taxon>
        <taxon>Dissoconium</taxon>
    </lineage>
</organism>
<keyword evidence="12" id="KW-1185">Reference proteome</keyword>
<reference evidence="13" key="1">
    <citation type="submission" date="2020-01" db="EMBL/GenBank/DDBJ databases">
        <authorList>
            <consortium name="DOE Joint Genome Institute"/>
            <person name="Haridas S."/>
            <person name="Albert R."/>
            <person name="Binder M."/>
            <person name="Bloem J."/>
            <person name="Labutti K."/>
            <person name="Salamov A."/>
            <person name="Andreopoulos B."/>
            <person name="Baker S.E."/>
            <person name="Barry K."/>
            <person name="Bills G."/>
            <person name="Bluhm B.H."/>
            <person name="Cannon C."/>
            <person name="Castanera R."/>
            <person name="Culley D.E."/>
            <person name="Daum C."/>
            <person name="Ezra D."/>
            <person name="Gonzalez J.B."/>
            <person name="Henrissat B."/>
            <person name="Kuo A."/>
            <person name="Liang C."/>
            <person name="Lipzen A."/>
            <person name="Lutzoni F."/>
            <person name="Magnuson J."/>
            <person name="Mondo S."/>
            <person name="Nolan M."/>
            <person name="Ohm R."/>
            <person name="Pangilinan J."/>
            <person name="Park H.-J."/>
            <person name="Ramirez L."/>
            <person name="Alfaro M."/>
            <person name="Sun H."/>
            <person name="Tritt A."/>
            <person name="Yoshinaga Y."/>
            <person name="Zwiers L.-H."/>
            <person name="Turgeon B.G."/>
            <person name="Goodwin S.B."/>
            <person name="Spatafora J.W."/>
            <person name="Crous P.W."/>
            <person name="Grigoriev I.V."/>
        </authorList>
    </citation>
    <scope>NUCLEOTIDE SEQUENCE</scope>
    <source>
        <strain evidence="13">CBS 342.82</strain>
    </source>
</reference>
<dbReference type="GO" id="GO:0006879">
    <property type="term" value="P:intracellular iron ion homeostasis"/>
    <property type="evidence" value="ECO:0007669"/>
    <property type="project" value="TreeGrafter"/>
</dbReference>
<reference evidence="13" key="3">
    <citation type="submission" date="2025-08" db="UniProtKB">
        <authorList>
            <consortium name="RefSeq"/>
        </authorList>
    </citation>
    <scope>IDENTIFICATION</scope>
    <source>
        <strain evidence="13">CBS 342.82</strain>
    </source>
</reference>
<dbReference type="OrthoDB" id="3519933at2759"/>